<protein>
    <recommendedName>
        <fullName evidence="5">Neuropeptide</fullName>
    </recommendedName>
</protein>
<sequence>MIMTSLWTVLLALYYLTAGAHCGYYKIRPPHPPHPPPPSLYYGPHPPHHPPHHSSRIYPPYPPFRSPHHRLYHQRYPKPPPPPPPPPPSYPAWKNNYAPSFRAPIIQESFNSPHNLYAPTTFLKDEDKGPIHTIPAPNLGPVDRPSLPNLFQPEAFKNDLYKNEVIKKPVHSKFEDLSAVLRHGITKVNVPHSSGYQVTEDPAASSPYNTATSYFAPDPDPEVPSLKIPPTTDPFSRPTNGQVPLDLYLQQQAEKNGQYGHYQQPADNSNTLTPQELFNLLNYQQPSTLQQQVQFLLPQQTGHLFTNGQQEYAQQQLAQQDLMNQHLAQQHLVQQEVSSQQLAHQHLTQHELTNQHQFSQPQYQSFNYEEQGQQSAYGDLRLDLKNKGFGVADNNYHKDPLDDNDVAGSEREESYENIVVNEVQQRQKGEYFRKEKENMVENVKDQFPKKQITSDVNVYRPNMIPNNIQNEKVLSQDQNPETSSVQRGNPDNENKNSEKITPVKPDNNVQLQKSIQIYENTYDSNEEMVKDSHKSTNDFKNDYADEKNIEKELAIGNDDKNFKNDENVHFVDAVPYGSRIRPKRF</sequence>
<feature type="compositionally biased region" description="Basic residues" evidence="1">
    <location>
        <begin position="46"/>
        <end position="55"/>
    </location>
</feature>
<feature type="signal peptide" evidence="2">
    <location>
        <begin position="1"/>
        <end position="22"/>
    </location>
</feature>
<feature type="compositionally biased region" description="Pro residues" evidence="1">
    <location>
        <begin position="77"/>
        <end position="90"/>
    </location>
</feature>
<dbReference type="AlphaFoldDB" id="A0A9P0HNF8"/>
<feature type="region of interest" description="Disordered" evidence="1">
    <location>
        <begin position="395"/>
        <end position="414"/>
    </location>
</feature>
<evidence type="ECO:0000313" key="4">
    <source>
        <dbReference type="Proteomes" id="UP001152798"/>
    </source>
</evidence>
<feature type="compositionally biased region" description="Polar residues" evidence="1">
    <location>
        <begin position="469"/>
        <end position="489"/>
    </location>
</feature>
<accession>A0A9P0HNF8</accession>
<keyword evidence="2" id="KW-0732">Signal</keyword>
<gene>
    <name evidence="3" type="ORF">NEZAVI_LOCUS13221</name>
</gene>
<feature type="chain" id="PRO_5040295879" description="Neuropeptide" evidence="2">
    <location>
        <begin position="23"/>
        <end position="585"/>
    </location>
</feature>
<feature type="region of interest" description="Disordered" evidence="1">
    <location>
        <begin position="36"/>
        <end position="91"/>
    </location>
</feature>
<dbReference type="OrthoDB" id="8023715at2759"/>
<evidence type="ECO:0000256" key="1">
    <source>
        <dbReference type="SAM" id="MobiDB-lite"/>
    </source>
</evidence>
<evidence type="ECO:0000256" key="2">
    <source>
        <dbReference type="SAM" id="SignalP"/>
    </source>
</evidence>
<organism evidence="3 4">
    <name type="scientific">Nezara viridula</name>
    <name type="common">Southern green stink bug</name>
    <name type="synonym">Cimex viridulus</name>
    <dbReference type="NCBI Taxonomy" id="85310"/>
    <lineage>
        <taxon>Eukaryota</taxon>
        <taxon>Metazoa</taxon>
        <taxon>Ecdysozoa</taxon>
        <taxon>Arthropoda</taxon>
        <taxon>Hexapoda</taxon>
        <taxon>Insecta</taxon>
        <taxon>Pterygota</taxon>
        <taxon>Neoptera</taxon>
        <taxon>Paraneoptera</taxon>
        <taxon>Hemiptera</taxon>
        <taxon>Heteroptera</taxon>
        <taxon>Panheteroptera</taxon>
        <taxon>Pentatomomorpha</taxon>
        <taxon>Pentatomoidea</taxon>
        <taxon>Pentatomidae</taxon>
        <taxon>Pentatominae</taxon>
        <taxon>Nezara</taxon>
    </lineage>
</organism>
<proteinExistence type="predicted"/>
<keyword evidence="4" id="KW-1185">Reference proteome</keyword>
<feature type="compositionally biased region" description="Basic residues" evidence="1">
    <location>
        <begin position="66"/>
        <end position="76"/>
    </location>
</feature>
<name>A0A9P0HNF8_NEZVI</name>
<feature type="region of interest" description="Disordered" evidence="1">
    <location>
        <begin position="469"/>
        <end position="508"/>
    </location>
</feature>
<evidence type="ECO:0008006" key="5">
    <source>
        <dbReference type="Google" id="ProtNLM"/>
    </source>
</evidence>
<dbReference type="Proteomes" id="UP001152798">
    <property type="component" value="Chromosome 6"/>
</dbReference>
<dbReference type="EMBL" id="OV725082">
    <property type="protein sequence ID" value="CAH1404902.1"/>
    <property type="molecule type" value="Genomic_DNA"/>
</dbReference>
<evidence type="ECO:0000313" key="3">
    <source>
        <dbReference type="EMBL" id="CAH1404902.1"/>
    </source>
</evidence>
<reference evidence="3" key="1">
    <citation type="submission" date="2022-01" db="EMBL/GenBank/DDBJ databases">
        <authorList>
            <person name="King R."/>
        </authorList>
    </citation>
    <scope>NUCLEOTIDE SEQUENCE</scope>
</reference>